<evidence type="ECO:0000256" key="8">
    <source>
        <dbReference type="RuleBase" id="RU362114"/>
    </source>
</evidence>
<feature type="domain" description="PARP catalytic" evidence="12">
    <location>
        <begin position="901"/>
        <end position="1104"/>
    </location>
</feature>
<dbReference type="InterPro" id="IPR003903">
    <property type="entry name" value="UIM_dom"/>
</dbReference>
<protein>
    <recommendedName>
        <fullName evidence="8">Poly [ADP-ribose] polymerase</fullName>
        <shortName evidence="8">PARP</shortName>
        <ecNumber evidence="8">2.4.2.-</ecNumber>
    </recommendedName>
</protein>
<dbReference type="GO" id="GO:0010629">
    <property type="term" value="P:negative regulation of gene expression"/>
    <property type="evidence" value="ECO:0007669"/>
    <property type="project" value="TreeGrafter"/>
</dbReference>
<evidence type="ECO:0000256" key="5">
    <source>
        <dbReference type="ARBA" id="ARBA00023242"/>
    </source>
</evidence>
<keyword evidence="2 8" id="KW-0328">Glycosyltransferase</keyword>
<comment type="similarity">
    <text evidence="6">Belongs to the ARTD/PARP family.</text>
</comment>
<dbReference type="Gene3D" id="3.30.70.330">
    <property type="match status" value="1"/>
</dbReference>
<evidence type="ECO:0000259" key="11">
    <source>
        <dbReference type="PROSITE" id="PS50918"/>
    </source>
</evidence>
<dbReference type="InParanoid" id="A0A3B1JU49"/>
<feature type="compositionally biased region" description="Polar residues" evidence="9">
    <location>
        <begin position="147"/>
        <end position="185"/>
    </location>
</feature>
<accession>A0A3B1JU49</accession>
<evidence type="ECO:0000259" key="10">
    <source>
        <dbReference type="PROSITE" id="PS50102"/>
    </source>
</evidence>
<dbReference type="Pfam" id="PF02825">
    <property type="entry name" value="WWE"/>
    <property type="match status" value="1"/>
</dbReference>
<dbReference type="GO" id="GO:0003950">
    <property type="term" value="F:NAD+ poly-ADP-ribosyltransferase activity"/>
    <property type="evidence" value="ECO:0007669"/>
    <property type="project" value="UniProtKB-UniRule"/>
</dbReference>
<dbReference type="STRING" id="7994.ENSAMXP00000045261"/>
<evidence type="ECO:0000256" key="3">
    <source>
        <dbReference type="ARBA" id="ARBA00022679"/>
    </source>
</evidence>
<comment type="subcellular location">
    <subcellularLocation>
        <location evidence="1">Nucleus</location>
    </subcellularLocation>
</comment>
<dbReference type="Gene3D" id="3.30.720.50">
    <property type="match status" value="1"/>
</dbReference>
<feature type="region of interest" description="Disordered" evidence="9">
    <location>
        <begin position="147"/>
        <end position="210"/>
    </location>
</feature>
<dbReference type="InterPro" id="IPR012677">
    <property type="entry name" value="Nucleotide-bd_a/b_plait_sf"/>
</dbReference>
<dbReference type="GeneTree" id="ENSGT00940000162035"/>
<feature type="domain" description="RRM" evidence="10">
    <location>
        <begin position="64"/>
        <end position="137"/>
    </location>
</feature>
<reference evidence="13" key="4">
    <citation type="submission" date="2025-09" db="UniProtKB">
        <authorList>
            <consortium name="Ensembl"/>
        </authorList>
    </citation>
    <scope>IDENTIFICATION</scope>
</reference>
<dbReference type="InterPro" id="IPR037197">
    <property type="entry name" value="WWE_dom_sf"/>
</dbReference>
<dbReference type="PROSITE" id="PS50102">
    <property type="entry name" value="RRM"/>
    <property type="match status" value="1"/>
</dbReference>
<dbReference type="Pfam" id="PF00644">
    <property type="entry name" value="PARP"/>
    <property type="match status" value="1"/>
</dbReference>
<organism evidence="13 14">
    <name type="scientific">Astyanax mexicanus</name>
    <name type="common">Blind cave fish</name>
    <name type="synonym">Astyanax fasciatus mexicanus</name>
    <dbReference type="NCBI Taxonomy" id="7994"/>
    <lineage>
        <taxon>Eukaryota</taxon>
        <taxon>Metazoa</taxon>
        <taxon>Chordata</taxon>
        <taxon>Craniata</taxon>
        <taxon>Vertebrata</taxon>
        <taxon>Euteleostomi</taxon>
        <taxon>Actinopterygii</taxon>
        <taxon>Neopterygii</taxon>
        <taxon>Teleostei</taxon>
        <taxon>Ostariophysi</taxon>
        <taxon>Characiformes</taxon>
        <taxon>Characoidei</taxon>
        <taxon>Acestrorhamphidae</taxon>
        <taxon>Acestrorhamphinae</taxon>
        <taxon>Astyanax</taxon>
    </lineage>
</organism>
<dbReference type="GO" id="GO:0003723">
    <property type="term" value="F:RNA binding"/>
    <property type="evidence" value="ECO:0007669"/>
    <property type="project" value="UniProtKB-UniRule"/>
</dbReference>
<dbReference type="GO" id="GO:1990404">
    <property type="term" value="F:NAD+-protein mono-ADP-ribosyltransferase activity"/>
    <property type="evidence" value="ECO:0007669"/>
    <property type="project" value="TreeGrafter"/>
</dbReference>
<evidence type="ECO:0000256" key="1">
    <source>
        <dbReference type="ARBA" id="ARBA00004123"/>
    </source>
</evidence>
<dbReference type="SUPFAM" id="SSF56399">
    <property type="entry name" value="ADP-ribosylation"/>
    <property type="match status" value="1"/>
</dbReference>
<dbReference type="Ensembl" id="ENSAMXT00000055856.1">
    <property type="protein sequence ID" value="ENSAMXP00000045261.1"/>
    <property type="gene ID" value="ENSAMXG00000039891.1"/>
</dbReference>
<dbReference type="Bgee" id="ENSAMXG00000039891">
    <property type="expression patterns" value="Expressed in intestine and 14 other cell types or tissues"/>
</dbReference>
<dbReference type="EC" id="2.4.2.-" evidence="8"/>
<dbReference type="PANTHER" id="PTHR14453:SF94">
    <property type="entry name" value="PROTEIN MONO-ADP-RIBOSYLTRANSFERASE PARP10"/>
    <property type="match status" value="1"/>
</dbReference>
<name>A0A3B1JU49_ASTMX</name>
<dbReference type="GO" id="GO:0005737">
    <property type="term" value="C:cytoplasm"/>
    <property type="evidence" value="ECO:0007669"/>
    <property type="project" value="TreeGrafter"/>
</dbReference>
<dbReference type="Pfam" id="PF23085">
    <property type="entry name" value="RRM_PARP14_3"/>
    <property type="match status" value="1"/>
</dbReference>
<feature type="compositionally biased region" description="Low complexity" evidence="9">
    <location>
        <begin position="198"/>
        <end position="210"/>
    </location>
</feature>
<keyword evidence="14" id="KW-1185">Reference proteome</keyword>
<keyword evidence="4 8" id="KW-0520">NAD</keyword>
<dbReference type="Gene3D" id="3.90.228.10">
    <property type="match status" value="1"/>
</dbReference>
<dbReference type="GO" id="GO:0070212">
    <property type="term" value="P:protein poly-ADP-ribosylation"/>
    <property type="evidence" value="ECO:0007669"/>
    <property type="project" value="TreeGrafter"/>
</dbReference>
<reference evidence="13" key="3">
    <citation type="submission" date="2025-08" db="UniProtKB">
        <authorList>
            <consortium name="Ensembl"/>
        </authorList>
    </citation>
    <scope>IDENTIFICATION</scope>
</reference>
<dbReference type="InterPro" id="IPR012317">
    <property type="entry name" value="Poly(ADP-ribose)pol_cat_dom"/>
</dbReference>
<dbReference type="AlphaFoldDB" id="A0A3B1JU49"/>
<reference evidence="14" key="2">
    <citation type="journal article" date="2014" name="Nat. Commun.">
        <title>The cavefish genome reveals candidate genes for eye loss.</title>
        <authorList>
            <person name="McGaugh S.E."/>
            <person name="Gross J.B."/>
            <person name="Aken B."/>
            <person name="Blin M."/>
            <person name="Borowsky R."/>
            <person name="Chalopin D."/>
            <person name="Hinaux H."/>
            <person name="Jeffery W.R."/>
            <person name="Keene A."/>
            <person name="Ma L."/>
            <person name="Minx P."/>
            <person name="Murphy D."/>
            <person name="O'Quin K.E."/>
            <person name="Retaux S."/>
            <person name="Rohner N."/>
            <person name="Searle S.M."/>
            <person name="Stahl B.A."/>
            <person name="Tabin C."/>
            <person name="Volff J.N."/>
            <person name="Yoshizawa M."/>
            <person name="Warren W.C."/>
        </authorList>
    </citation>
    <scope>NUCLEOTIDE SEQUENCE [LARGE SCALE GENOMIC DNA]</scope>
    <source>
        <strain evidence="14">female</strain>
    </source>
</reference>
<feature type="region of interest" description="Disordered" evidence="9">
    <location>
        <begin position="557"/>
        <end position="585"/>
    </location>
</feature>
<evidence type="ECO:0000256" key="2">
    <source>
        <dbReference type="ARBA" id="ARBA00022676"/>
    </source>
</evidence>
<dbReference type="SMART" id="SM00726">
    <property type="entry name" value="UIM"/>
    <property type="match status" value="3"/>
</dbReference>
<evidence type="ECO:0000256" key="9">
    <source>
        <dbReference type="SAM" id="MobiDB-lite"/>
    </source>
</evidence>
<evidence type="ECO:0000256" key="6">
    <source>
        <dbReference type="ARBA" id="ARBA00024347"/>
    </source>
</evidence>
<evidence type="ECO:0000259" key="12">
    <source>
        <dbReference type="PROSITE" id="PS51059"/>
    </source>
</evidence>
<evidence type="ECO:0000313" key="13">
    <source>
        <dbReference type="Ensembl" id="ENSAMXP00000045261.1"/>
    </source>
</evidence>
<dbReference type="InterPro" id="IPR004170">
    <property type="entry name" value="WWE_dom"/>
</dbReference>
<proteinExistence type="inferred from homology"/>
<dbReference type="Proteomes" id="UP000018467">
    <property type="component" value="Unassembled WGS sequence"/>
</dbReference>
<sequence length="1104" mass="122483">MVELFVENLTGTDEFSLYPSPGRDLVLIHLRNPLTEGFQKISEKVSKKTFDGAKISLEQVECTDSVLVENLPPSVTEDILTMYFESSRSGGGPVMSISRTAGGETKITFKDIKSVDSVLQNSHRIEETDLKVKPYFSFLESAGSKASESLINGTNQPSDDQNQTVNEPLSSTSSQPITASHNQPALTPKPQPRPRLHSSPVSPKTSLPPTLSPVAAAARVDYEKDAMEVVPSEPEPLVCSLSVPDPTKLQLIGLSGLLDDLKTAYPNFDITLKQDGVHIKGAGHLQAEKLKNKILEFLSGFTQVHLPLCALKAELLEKKGVKDKVLALLRQQGLPSVYMLSDCVLIVTSPTMHMVNQACEKIKSLVVEAAVPLKTEYESMLYCQEFHDFKKSLDMCCAEITDSAVAIVTLRGLEEDVKGRIIQFLSTPLQKERVLSMEPAMLTYIQLHHQQLLFDMNQLTTILPLESGDGLMIRGNASECQMVAEVLGSVVDSTLTKIITVTQPGIARFLVQEEGTSILGEMTAKFQVYISMEKVHWEPLEDQDIFELAWKMTSCQNFSRDSSGQPDQPLMATKLNPSGIPSADKGTTACIEEAKRILSVFDHSSEPSSLRETVMEEEEDLYSDPSADQHGDGSQMQAEDSSAAADLSKLSSLNPCSLEEDAELSLAIQLSMETNQRPSELTEDELQKVLELSRSESMVVDESQMLEKAVDVSLQEAAKSANVAEIKVFASYPHDLIRVDIALSKKVGLRHCEEKVEHRSLRKLSAYHKRCIELVKKKHAVEIEIQGTTATVTGFKDYVSEALPDLREVLKRAANTTSDTEILKTIQWVRTEQGSSGPVPYPPEAIVFIENAWRLKRKKIDIVFNSQPYTIDLEKMQEYSVSSGKSVPIARKISSEDLYTDLPDDDYSLLSDVPDTSKVDEGSEEFQDVISQFYDSIHEYHNRIKIIKVEKLMNKLLYNQYRLKKASVEQSSTQPQVERSLFHGTSETSVKEICVHGFNRSFCGKNATVYGQGVYFAVESALSVSDTYSPQNADGHKFIFVAKVLTGDYTVGRHEMKAAPPKEGSEIAARYHSVTDKIDSPTLFVIFNDTQAFPQYLITCKKVN</sequence>
<evidence type="ECO:0000313" key="14">
    <source>
        <dbReference type="Proteomes" id="UP000018467"/>
    </source>
</evidence>
<dbReference type="InterPro" id="IPR000504">
    <property type="entry name" value="RRM_dom"/>
</dbReference>
<dbReference type="PANTHER" id="PTHR14453">
    <property type="entry name" value="PARP/ZINC FINGER CCCH TYPE DOMAIN CONTAINING PROTEIN"/>
    <property type="match status" value="1"/>
</dbReference>
<feature type="compositionally biased region" description="Polar residues" evidence="9">
    <location>
        <begin position="557"/>
        <end position="566"/>
    </location>
</feature>
<reference evidence="14" key="1">
    <citation type="submission" date="2013-03" db="EMBL/GenBank/DDBJ databases">
        <authorList>
            <person name="Jeffery W."/>
            <person name="Warren W."/>
            <person name="Wilson R.K."/>
        </authorList>
    </citation>
    <scope>NUCLEOTIDE SEQUENCE</scope>
    <source>
        <strain evidence="14">female</strain>
    </source>
</reference>
<keyword evidence="3 8" id="KW-0808">Transferase</keyword>
<dbReference type="GO" id="GO:0003714">
    <property type="term" value="F:transcription corepressor activity"/>
    <property type="evidence" value="ECO:0007669"/>
    <property type="project" value="TreeGrafter"/>
</dbReference>
<dbReference type="FunFam" id="3.90.228.10:FF:000008">
    <property type="entry name" value="Poly [ADP-ribose] polymerase"/>
    <property type="match status" value="1"/>
</dbReference>
<feature type="domain" description="WWE" evidence="11">
    <location>
        <begin position="813"/>
        <end position="891"/>
    </location>
</feature>
<dbReference type="PROSITE" id="PS50918">
    <property type="entry name" value="WWE"/>
    <property type="match status" value="1"/>
</dbReference>
<dbReference type="PROSITE" id="PS51059">
    <property type="entry name" value="PARP_CATALYTIC"/>
    <property type="match status" value="1"/>
</dbReference>
<dbReference type="SUPFAM" id="SSF117839">
    <property type="entry name" value="WWE domain"/>
    <property type="match status" value="1"/>
</dbReference>
<dbReference type="PROSITE" id="PS50330">
    <property type="entry name" value="UIM"/>
    <property type="match status" value="1"/>
</dbReference>
<evidence type="ECO:0000256" key="4">
    <source>
        <dbReference type="ARBA" id="ARBA00023027"/>
    </source>
</evidence>
<keyword evidence="5" id="KW-0539">Nucleus</keyword>
<dbReference type="InterPro" id="IPR052056">
    <property type="entry name" value="Mono-ARTD/PARP"/>
</dbReference>
<dbReference type="GO" id="GO:0005634">
    <property type="term" value="C:nucleus"/>
    <property type="evidence" value="ECO:0007669"/>
    <property type="project" value="UniProtKB-SubCell"/>
</dbReference>
<feature type="region of interest" description="Disordered" evidence="9">
    <location>
        <begin position="602"/>
        <end position="646"/>
    </location>
</feature>
<keyword evidence="7" id="KW-0694">RNA-binding</keyword>
<evidence type="ECO:0000256" key="7">
    <source>
        <dbReference type="PROSITE-ProRule" id="PRU00176"/>
    </source>
</evidence>
<dbReference type="CDD" id="cd01439">
    <property type="entry name" value="TCCD_inducible_PARP_like"/>
    <property type="match status" value="1"/>
</dbReference>